<evidence type="ECO:0000313" key="6">
    <source>
        <dbReference type="Proteomes" id="UP000654452"/>
    </source>
</evidence>
<sequence>MPPTPLCLPTDGDLLVLPSPAFDAPPPRIRHRDRITDAALRAMEGTWGMGRFAERRVRVLRLRDVWVAREGLVFDRDGALYRDTVTQHSPVEVAETHDAVLAAIDQVGIDGNAIDRTGPVVLCKKRGVGNYGHWMMEMLPRAHLVHSRCPELEARFLVAEAPEPLRSTMAASLALLGIAPSRIVAAGNAPRRFAELLLVEGLSEHGVYMSPLVMDCADALARAVEGQAAMMGPAVMQAGRPLFVTRQAAGFRRLVEEDALLMRAQEAGIVPVEPALLPLPAQIALFKGAAGIAGVMGAALTNIAFAAPGTPVTALAPAGMPDTFFWFIAALRGLDYTEIRCVPAGPVRGNMPWDTDLVLDPEDAAALFGPTFAAAPTGEPS</sequence>
<comment type="caution">
    <text evidence="5">The sequence shown here is derived from an EMBL/GenBank/DDBJ whole genome shotgun (WGS) entry which is preliminary data.</text>
</comment>
<evidence type="ECO:0000256" key="3">
    <source>
        <dbReference type="ARBA" id="ARBA00023180"/>
    </source>
</evidence>
<evidence type="ECO:0000313" key="5">
    <source>
        <dbReference type="EMBL" id="MBK4723103.1"/>
    </source>
</evidence>
<dbReference type="RefSeq" id="WP_200487522.1">
    <property type="nucleotide sequence ID" value="NZ_JAEPIV010000040.1"/>
</dbReference>
<dbReference type="InterPro" id="IPR049625">
    <property type="entry name" value="Glyco_transf_61_cat"/>
</dbReference>
<evidence type="ECO:0000259" key="4">
    <source>
        <dbReference type="Pfam" id="PF04577"/>
    </source>
</evidence>
<keyword evidence="1" id="KW-0328">Glycosyltransferase</keyword>
<accession>A0ABS1I7S1</accession>
<dbReference type="Pfam" id="PF04577">
    <property type="entry name" value="Glyco_transf_61"/>
    <property type="match status" value="1"/>
</dbReference>
<keyword evidence="2" id="KW-0808">Transferase</keyword>
<dbReference type="PANTHER" id="PTHR20961">
    <property type="entry name" value="GLYCOSYLTRANSFERASE"/>
    <property type="match status" value="1"/>
</dbReference>
<protein>
    <submittedName>
        <fullName evidence="5">Glycosyltransferase family 61 protein</fullName>
    </submittedName>
</protein>
<keyword evidence="6" id="KW-1185">Reference proteome</keyword>
<dbReference type="EMBL" id="JAEPIV010000040">
    <property type="protein sequence ID" value="MBK4723103.1"/>
    <property type="molecule type" value="Genomic_DNA"/>
</dbReference>
<evidence type="ECO:0000256" key="1">
    <source>
        <dbReference type="ARBA" id="ARBA00022676"/>
    </source>
</evidence>
<gene>
    <name evidence="5" type="ORF">JJL56_30065</name>
</gene>
<organism evidence="5 6">
    <name type="scientific">Azospirillum aestuarii</name>
    <dbReference type="NCBI Taxonomy" id="2802052"/>
    <lineage>
        <taxon>Bacteria</taxon>
        <taxon>Pseudomonadati</taxon>
        <taxon>Pseudomonadota</taxon>
        <taxon>Alphaproteobacteria</taxon>
        <taxon>Rhodospirillales</taxon>
        <taxon>Azospirillaceae</taxon>
        <taxon>Azospirillum</taxon>
    </lineage>
</organism>
<feature type="domain" description="Glycosyltransferase 61 catalytic" evidence="4">
    <location>
        <begin position="131"/>
        <end position="312"/>
    </location>
</feature>
<dbReference type="Proteomes" id="UP000654452">
    <property type="component" value="Unassembled WGS sequence"/>
</dbReference>
<proteinExistence type="predicted"/>
<reference evidence="5 6" key="1">
    <citation type="submission" date="2021-01" db="EMBL/GenBank/DDBJ databases">
        <title>Azospirillum sp. YIM DDC1 draft genome.</title>
        <authorList>
            <person name="Wang Y.-X."/>
        </authorList>
    </citation>
    <scope>NUCLEOTIDE SEQUENCE [LARGE SCALE GENOMIC DNA]</scope>
    <source>
        <strain evidence="5 6">YIM DDC1</strain>
    </source>
</reference>
<keyword evidence="3" id="KW-0325">Glycoprotein</keyword>
<dbReference type="InterPro" id="IPR007657">
    <property type="entry name" value="Glycosyltransferase_61"/>
</dbReference>
<evidence type="ECO:0000256" key="2">
    <source>
        <dbReference type="ARBA" id="ARBA00022679"/>
    </source>
</evidence>
<name>A0ABS1I7S1_9PROT</name>